<accession>A0A1T4Q2Z6</accession>
<dbReference type="RefSeq" id="WP_078831891.1">
    <property type="nucleotide sequence ID" value="NZ_FUWH01000007.1"/>
</dbReference>
<feature type="signal peptide" evidence="1">
    <location>
        <begin position="1"/>
        <end position="18"/>
    </location>
</feature>
<reference evidence="2 3" key="1">
    <citation type="submission" date="2017-02" db="EMBL/GenBank/DDBJ databases">
        <authorList>
            <person name="Peterson S.W."/>
        </authorList>
    </citation>
    <scope>NUCLEOTIDE SEQUENCE [LARGE SCALE GENOMIC DNA]</scope>
    <source>
        <strain evidence="2 3">DSM 22335</strain>
    </source>
</reference>
<evidence type="ECO:0000313" key="2">
    <source>
        <dbReference type="EMBL" id="SJZ98109.1"/>
    </source>
</evidence>
<name>A0A1T4Q2Z6_9BACT</name>
<protein>
    <submittedName>
        <fullName evidence="2">Uncharacterized protein</fullName>
    </submittedName>
</protein>
<sequence length="194" mass="21356">MKSIFIFILLLLTISASAQKKKTYFSAWTFQQKNANIYGLSVGLWNFAENPKRTTSNGLRLSLIGEGILVAWMPASPIPANDSAFLESKKEPYSERINGLNISGTGTAGAYDINGISIGVVGHAVKRVNGISVSTLNFALQHNGIQLGIFVNESYKMRGIQLGAFNKSSRTKGIQIGFWNVNEKRKLPLINWNF</sequence>
<dbReference type="STRING" id="413434.SAMN04488132_107119"/>
<gene>
    <name evidence="2" type="ORF">SAMN04488132_107119</name>
</gene>
<dbReference type="OrthoDB" id="660602at2"/>
<dbReference type="AlphaFoldDB" id="A0A1T4Q2Z6"/>
<dbReference type="EMBL" id="FUWH01000007">
    <property type="protein sequence ID" value="SJZ98109.1"/>
    <property type="molecule type" value="Genomic_DNA"/>
</dbReference>
<proteinExistence type="predicted"/>
<dbReference type="InterPro" id="IPR058093">
    <property type="entry name" value="LA_2272-like"/>
</dbReference>
<keyword evidence="3" id="KW-1185">Reference proteome</keyword>
<dbReference type="NCBIfam" id="NF047436">
    <property type="entry name" value="LA_2272_repeat"/>
    <property type="match status" value="1"/>
</dbReference>
<dbReference type="Proteomes" id="UP000190888">
    <property type="component" value="Unassembled WGS sequence"/>
</dbReference>
<keyword evidence="1" id="KW-0732">Signal</keyword>
<evidence type="ECO:0000313" key="3">
    <source>
        <dbReference type="Proteomes" id="UP000190888"/>
    </source>
</evidence>
<organism evidence="2 3">
    <name type="scientific">Sediminibacterium ginsengisoli</name>
    <dbReference type="NCBI Taxonomy" id="413434"/>
    <lineage>
        <taxon>Bacteria</taxon>
        <taxon>Pseudomonadati</taxon>
        <taxon>Bacteroidota</taxon>
        <taxon>Chitinophagia</taxon>
        <taxon>Chitinophagales</taxon>
        <taxon>Chitinophagaceae</taxon>
        <taxon>Sediminibacterium</taxon>
    </lineage>
</organism>
<feature type="chain" id="PRO_5013205027" evidence="1">
    <location>
        <begin position="19"/>
        <end position="194"/>
    </location>
</feature>
<evidence type="ECO:0000256" key="1">
    <source>
        <dbReference type="SAM" id="SignalP"/>
    </source>
</evidence>